<keyword evidence="1" id="KW-0472">Membrane</keyword>
<evidence type="ECO:0000256" key="1">
    <source>
        <dbReference type="SAM" id="Phobius"/>
    </source>
</evidence>
<evidence type="ECO:0000259" key="2">
    <source>
        <dbReference type="Pfam" id="PF07885"/>
    </source>
</evidence>
<sequence length="148" mass="16402">MLINLLMGLSIMLICLGLQIILLLAVIRHYQRRQQRKPARSFSANLSAAGSIMLLLVLGNLIQIGIWGMLFQYLDEFQTFADAFYHSAVNFSTLGYGDLVMSARHRLLGPLESVNGILMIGLSTSALMTALQNTMRQTLKSRSAPTDD</sequence>
<accession>A0A7U6JHT2</accession>
<feature type="transmembrane region" description="Helical" evidence="1">
    <location>
        <begin position="48"/>
        <end position="70"/>
    </location>
</feature>
<organism evidence="3 4">
    <name type="scientific">Thiolapillus brandeum</name>
    <dbReference type="NCBI Taxonomy" id="1076588"/>
    <lineage>
        <taxon>Bacteria</taxon>
        <taxon>Pseudomonadati</taxon>
        <taxon>Pseudomonadota</taxon>
        <taxon>Gammaproteobacteria</taxon>
        <taxon>Chromatiales</taxon>
        <taxon>Sedimenticolaceae</taxon>
        <taxon>Thiolapillus</taxon>
    </lineage>
</organism>
<dbReference type="AlphaFoldDB" id="A0A7U6JHT2"/>
<feature type="transmembrane region" description="Helical" evidence="1">
    <location>
        <begin position="6"/>
        <end position="27"/>
    </location>
</feature>
<gene>
    <name evidence="3" type="ORF">TBH_C1104</name>
</gene>
<feature type="transmembrane region" description="Helical" evidence="1">
    <location>
        <begin position="113"/>
        <end position="131"/>
    </location>
</feature>
<feature type="domain" description="Potassium channel" evidence="2">
    <location>
        <begin position="64"/>
        <end position="132"/>
    </location>
</feature>
<dbReference type="KEGG" id="tbn:TBH_C1104"/>
<proteinExistence type="predicted"/>
<dbReference type="SUPFAM" id="SSF81324">
    <property type="entry name" value="Voltage-gated potassium channels"/>
    <property type="match status" value="1"/>
</dbReference>
<dbReference type="Gene3D" id="1.10.287.70">
    <property type="match status" value="1"/>
</dbReference>
<keyword evidence="1" id="KW-1133">Transmembrane helix</keyword>
<evidence type="ECO:0000313" key="4">
    <source>
        <dbReference type="Proteomes" id="UP000031631"/>
    </source>
</evidence>
<keyword evidence="4" id="KW-1185">Reference proteome</keyword>
<evidence type="ECO:0000313" key="3">
    <source>
        <dbReference type="EMBL" id="BAO44033.1"/>
    </source>
</evidence>
<keyword evidence="1" id="KW-0812">Transmembrane</keyword>
<dbReference type="RefSeq" id="WP_041066410.1">
    <property type="nucleotide sequence ID" value="NZ_AP012273.1"/>
</dbReference>
<dbReference type="Proteomes" id="UP000031631">
    <property type="component" value="Chromosome"/>
</dbReference>
<dbReference type="OrthoDB" id="9813518at2"/>
<dbReference type="Pfam" id="PF07885">
    <property type="entry name" value="Ion_trans_2"/>
    <property type="match status" value="1"/>
</dbReference>
<protein>
    <recommendedName>
        <fullName evidence="2">Potassium channel domain-containing protein</fullName>
    </recommendedName>
</protein>
<reference evidence="3 4" key="1">
    <citation type="journal article" date="2014" name="PLoS ONE">
        <title>Physiological and genomic features of a novel sulfur-oxidizing gammaproteobacterium belonging to a previously uncultivated symbiotic lineage isolated from a hydrothermal vent.</title>
        <authorList>
            <person name="Nunoura T."/>
            <person name="Takaki Y."/>
            <person name="Kazama H."/>
            <person name="Kakuta J."/>
            <person name="Shimamura S."/>
            <person name="Makita H."/>
            <person name="Hirai M."/>
            <person name="Miyazaki M."/>
            <person name="Takai K."/>
        </authorList>
    </citation>
    <scope>NUCLEOTIDE SEQUENCE [LARGE SCALE GENOMIC DNA]</scope>
    <source>
        <strain evidence="3 4">Hiromi1</strain>
    </source>
</reference>
<dbReference type="InterPro" id="IPR013099">
    <property type="entry name" value="K_chnl_dom"/>
</dbReference>
<dbReference type="EMBL" id="AP012273">
    <property type="protein sequence ID" value="BAO44033.1"/>
    <property type="molecule type" value="Genomic_DNA"/>
</dbReference>
<name>A0A7U6JHT2_9GAMM</name>